<evidence type="ECO:0000313" key="4">
    <source>
        <dbReference type="EMBL" id="CAB4190846.1"/>
    </source>
</evidence>
<dbReference type="EMBL" id="LR797369">
    <property type="protein sequence ID" value="CAB4211195.1"/>
    <property type="molecule type" value="Genomic_DNA"/>
</dbReference>
<dbReference type="EMBL" id="LR797021">
    <property type="protein sequence ID" value="CAB4182322.1"/>
    <property type="molecule type" value="Genomic_DNA"/>
</dbReference>
<protein>
    <recommendedName>
        <fullName evidence="8">Nucleotidyltransferase</fullName>
    </recommendedName>
</protein>
<dbReference type="EMBL" id="LR798378">
    <property type="protein sequence ID" value="CAB5227827.1"/>
    <property type="molecule type" value="Genomic_DNA"/>
</dbReference>
<evidence type="ECO:0000313" key="6">
    <source>
        <dbReference type="EMBL" id="CAB4222840.1"/>
    </source>
</evidence>
<evidence type="ECO:0000313" key="2">
    <source>
        <dbReference type="EMBL" id="CAB4177114.1"/>
    </source>
</evidence>
<organism evidence="6">
    <name type="scientific">uncultured Caudovirales phage</name>
    <dbReference type="NCBI Taxonomy" id="2100421"/>
    <lineage>
        <taxon>Viruses</taxon>
        <taxon>Duplodnaviria</taxon>
        <taxon>Heunggongvirae</taxon>
        <taxon>Uroviricota</taxon>
        <taxon>Caudoviricetes</taxon>
        <taxon>Peduoviridae</taxon>
        <taxon>Maltschvirus</taxon>
        <taxon>Maltschvirus maltsch</taxon>
    </lineage>
</organism>
<dbReference type="Pfam" id="PF26128">
    <property type="entry name" value="Gad2"/>
    <property type="match status" value="1"/>
</dbReference>
<dbReference type="EMBL" id="LR796860">
    <property type="protein sequence ID" value="CAB4170946.1"/>
    <property type="molecule type" value="Genomic_DNA"/>
</dbReference>
<reference evidence="6" key="1">
    <citation type="submission" date="2020-05" db="EMBL/GenBank/DDBJ databases">
        <authorList>
            <person name="Chiriac C."/>
            <person name="Salcher M."/>
            <person name="Ghai R."/>
            <person name="Kavagutti S V."/>
        </authorList>
    </citation>
    <scope>NUCLEOTIDE SEQUENCE</scope>
</reference>
<evidence type="ECO:0000313" key="5">
    <source>
        <dbReference type="EMBL" id="CAB4211195.1"/>
    </source>
</evidence>
<name>A0A6J5T5I1_9CAUD</name>
<accession>A0A6J5T5I1</accession>
<evidence type="ECO:0008006" key="8">
    <source>
        <dbReference type="Google" id="ProtNLM"/>
    </source>
</evidence>
<evidence type="ECO:0000313" key="3">
    <source>
        <dbReference type="EMBL" id="CAB4182322.1"/>
    </source>
</evidence>
<sequence>MTIIPVQTFVLPTVEISDKTIVASGGGTSGMSSVLPMTWVSDNTGPIYETSQNINHEYMKKVQDAVQTKAFQDMVDRNKGTAYESTDTLHKALEIFSIEEITKISELKRKALDARTKFLHKVSNAMVNHNWQDKVVMAGGCFTSWYHNEPVKDIDVFILDSTYIADALFECIKKDLDRFKVGNSSYMTNAEVSYTAFDTATKIQYIVSEYKTREELLDHFDLEHDCISYCDHKLYITREAFDAMRTKTLKNHKGNKPADWRINKFLIDRGFRVG</sequence>
<dbReference type="EMBL" id="LR797157">
    <property type="protein sequence ID" value="CAB4190846.1"/>
    <property type="molecule type" value="Genomic_DNA"/>
</dbReference>
<dbReference type="EMBL" id="LR797518">
    <property type="protein sequence ID" value="CAB4222840.1"/>
    <property type="molecule type" value="Genomic_DNA"/>
</dbReference>
<evidence type="ECO:0000313" key="1">
    <source>
        <dbReference type="EMBL" id="CAB4170946.1"/>
    </source>
</evidence>
<evidence type="ECO:0000313" key="7">
    <source>
        <dbReference type="EMBL" id="CAB5227827.1"/>
    </source>
</evidence>
<gene>
    <name evidence="3" type="ORF">UFOVP1065_217</name>
    <name evidence="4" type="ORF">UFOVP1198_186</name>
    <name evidence="5" type="ORF">UFOVP1418_178</name>
    <name evidence="7" type="ORF">UFOVP1524_205</name>
    <name evidence="6" type="ORF">UFOVP1651_205</name>
    <name evidence="1" type="ORF">UFOVP908_183</name>
    <name evidence="2" type="ORF">UFOVP990_186</name>
</gene>
<proteinExistence type="predicted"/>
<dbReference type="EMBL" id="LR796945">
    <property type="protein sequence ID" value="CAB4177114.1"/>
    <property type="molecule type" value="Genomic_DNA"/>
</dbReference>